<accession>A0AAQ1PAG4</accession>
<sequence length="58" mass="6109">MMGRPGILYGWAGLFAGMPAPTGDCIAFKAYANPVGAGEPAKNPPPNRQADAPRRIIR</sequence>
<evidence type="ECO:0000313" key="3">
    <source>
        <dbReference type="Proteomes" id="UP000294335"/>
    </source>
</evidence>
<keyword evidence="3" id="KW-1185">Reference proteome</keyword>
<evidence type="ECO:0000256" key="1">
    <source>
        <dbReference type="SAM" id="MobiDB-lite"/>
    </source>
</evidence>
<organism evidence="2 3">
    <name type="scientific">Pseudomonas inefficax</name>
    <dbReference type="NCBI Taxonomy" id="2078786"/>
    <lineage>
        <taxon>Bacteria</taxon>
        <taxon>Pseudomonadati</taxon>
        <taxon>Pseudomonadota</taxon>
        <taxon>Gammaproteobacteria</taxon>
        <taxon>Pseudomonadales</taxon>
        <taxon>Pseudomonadaceae</taxon>
        <taxon>Pseudomonas</taxon>
    </lineage>
</organism>
<dbReference type="EMBL" id="OPYN01000150">
    <property type="protein sequence ID" value="SPO61548.1"/>
    <property type="molecule type" value="Genomic_DNA"/>
</dbReference>
<evidence type="ECO:0000313" key="2">
    <source>
        <dbReference type="EMBL" id="SPO61548.1"/>
    </source>
</evidence>
<reference evidence="2 3" key="1">
    <citation type="submission" date="2018-02" db="EMBL/GenBank/DDBJ databases">
        <authorList>
            <person name="Dubost A."/>
        </authorList>
    </citation>
    <scope>NUCLEOTIDE SEQUENCE [LARGE SCALE GENOMIC DNA]</scope>
    <source>
        <strain evidence="3">JV551A3</strain>
    </source>
</reference>
<protein>
    <submittedName>
        <fullName evidence="2">Uncharacterized protein</fullName>
    </submittedName>
</protein>
<dbReference type="Proteomes" id="UP000294335">
    <property type="component" value="Unassembled WGS sequence"/>
</dbReference>
<proteinExistence type="predicted"/>
<dbReference type="AlphaFoldDB" id="A0AAQ1PAG4"/>
<gene>
    <name evidence="2" type="ORF">JV551A3_V1_1500025</name>
</gene>
<feature type="region of interest" description="Disordered" evidence="1">
    <location>
        <begin position="37"/>
        <end position="58"/>
    </location>
</feature>
<comment type="caution">
    <text evidence="2">The sequence shown here is derived from an EMBL/GenBank/DDBJ whole genome shotgun (WGS) entry which is preliminary data.</text>
</comment>
<name>A0AAQ1PAG4_9PSED</name>